<proteinExistence type="predicted"/>
<dbReference type="InterPro" id="IPR056647">
    <property type="entry name" value="DUF7745"/>
</dbReference>
<sequence>MRKKKRRRKNEKLTIAKQRGSRRSKSRLKGKQRYWPASKESLPAPESRLGPHYEPPSLEVEYDSAKEKPRPLHSQSNAGHKPPSLEAEYDSAKEKLRPPHNQSDASHKPPSLKVEWRLLTAENSSAVERLRIDDIILLLYYCVHMGHPLGKLLRCDYTHMSAVLFPGLRVKECGACSGTHTGGFSILVTAIVLPGADNLREPAHSGKLILFKMGTRYILGTKMGYPVQIKTSNLHTIRNISSRLKGQWHRAFEKTHGNLLQILEVETQPEALEALIQYYDTPARCFTFGDFQMAPTLEEYERLLGLPLADLGSLYFHQDQTPSWGTIARLLKSSEEEIARAKKNRNGTEGLPRAYLEQRLDLFQKGED</sequence>
<dbReference type="Pfam" id="PF24924">
    <property type="entry name" value="DUF7745"/>
    <property type="match status" value="1"/>
</dbReference>
<organism evidence="3 4">
    <name type="scientific">Mucuna pruriens</name>
    <name type="common">Velvet bean</name>
    <name type="synonym">Dolichos pruriens</name>
    <dbReference type="NCBI Taxonomy" id="157652"/>
    <lineage>
        <taxon>Eukaryota</taxon>
        <taxon>Viridiplantae</taxon>
        <taxon>Streptophyta</taxon>
        <taxon>Embryophyta</taxon>
        <taxon>Tracheophyta</taxon>
        <taxon>Spermatophyta</taxon>
        <taxon>Magnoliopsida</taxon>
        <taxon>eudicotyledons</taxon>
        <taxon>Gunneridae</taxon>
        <taxon>Pentapetalae</taxon>
        <taxon>rosids</taxon>
        <taxon>fabids</taxon>
        <taxon>Fabales</taxon>
        <taxon>Fabaceae</taxon>
        <taxon>Papilionoideae</taxon>
        <taxon>50 kb inversion clade</taxon>
        <taxon>NPAAA clade</taxon>
        <taxon>indigoferoid/millettioid clade</taxon>
        <taxon>Phaseoleae</taxon>
        <taxon>Mucuna</taxon>
    </lineage>
</organism>
<evidence type="ECO:0000313" key="3">
    <source>
        <dbReference type="EMBL" id="RDX60419.1"/>
    </source>
</evidence>
<evidence type="ECO:0000313" key="4">
    <source>
        <dbReference type="Proteomes" id="UP000257109"/>
    </source>
</evidence>
<evidence type="ECO:0000256" key="1">
    <source>
        <dbReference type="SAM" id="MobiDB-lite"/>
    </source>
</evidence>
<evidence type="ECO:0000259" key="2">
    <source>
        <dbReference type="Pfam" id="PF24924"/>
    </source>
</evidence>
<keyword evidence="4" id="KW-1185">Reference proteome</keyword>
<comment type="caution">
    <text evidence="3">The sequence shown here is derived from an EMBL/GenBank/DDBJ whole genome shotgun (WGS) entry which is preliminary data.</text>
</comment>
<dbReference type="PANTHER" id="PTHR48154">
    <property type="entry name" value="PROTEIN, PUTATIVE-RELATED"/>
    <property type="match status" value="1"/>
</dbReference>
<dbReference type="EMBL" id="QJKJ01016884">
    <property type="protein sequence ID" value="RDX60419.1"/>
    <property type="molecule type" value="Genomic_DNA"/>
</dbReference>
<accession>A0A371E2Y7</accession>
<gene>
    <name evidence="3" type="ORF">CR513_61439</name>
</gene>
<feature type="region of interest" description="Disordered" evidence="1">
    <location>
        <begin position="1"/>
        <end position="109"/>
    </location>
</feature>
<feature type="compositionally biased region" description="Basic residues" evidence="1">
    <location>
        <begin position="19"/>
        <end position="32"/>
    </location>
</feature>
<dbReference type="PANTHER" id="PTHR48154:SF1">
    <property type="entry name" value="PROTEIN, PUTATIVE-RELATED"/>
    <property type="match status" value="1"/>
</dbReference>
<reference evidence="3" key="1">
    <citation type="submission" date="2018-05" db="EMBL/GenBank/DDBJ databases">
        <title>Draft genome of Mucuna pruriens seed.</title>
        <authorList>
            <person name="Nnadi N.E."/>
            <person name="Vos R."/>
            <person name="Hasami M.H."/>
            <person name="Devisetty U.K."/>
            <person name="Aguiy J.C."/>
        </authorList>
    </citation>
    <scope>NUCLEOTIDE SEQUENCE [LARGE SCALE GENOMIC DNA]</scope>
    <source>
        <strain evidence="3">JCA_2017</strain>
    </source>
</reference>
<feature type="compositionally biased region" description="Basic residues" evidence="1">
    <location>
        <begin position="1"/>
        <end position="10"/>
    </location>
</feature>
<dbReference type="Proteomes" id="UP000257109">
    <property type="component" value="Unassembled WGS sequence"/>
</dbReference>
<name>A0A371E2Y7_MUCPR</name>
<protein>
    <recommendedName>
        <fullName evidence="2">DUF7745 domain-containing protein</fullName>
    </recommendedName>
</protein>
<dbReference type="OrthoDB" id="1743443at2759"/>
<feature type="non-terminal residue" evidence="3">
    <location>
        <position position="1"/>
    </location>
</feature>
<feature type="domain" description="DUF7745" evidence="2">
    <location>
        <begin position="238"/>
        <end position="366"/>
    </location>
</feature>
<dbReference type="AlphaFoldDB" id="A0A371E2Y7"/>